<accession>A0AA86MX48</accession>
<dbReference type="Gene3D" id="2.130.10.10">
    <property type="entry name" value="YVTN repeat-like/Quinoprotein amine dehydrogenase"/>
    <property type="match status" value="1"/>
</dbReference>
<proteinExistence type="predicted"/>
<feature type="transmembrane region" description="Helical" evidence="2">
    <location>
        <begin position="20"/>
        <end position="38"/>
    </location>
</feature>
<dbReference type="InterPro" id="IPR011048">
    <property type="entry name" value="Haem_d1_sf"/>
</dbReference>
<dbReference type="PANTHER" id="PTHR47197">
    <property type="entry name" value="PROTEIN NIRF"/>
    <property type="match status" value="1"/>
</dbReference>
<dbReference type="RefSeq" id="WP_289267489.1">
    <property type="nucleotide sequence ID" value="NZ_OX365700.1"/>
</dbReference>
<dbReference type="AlphaFoldDB" id="A0AA86MX48"/>
<evidence type="ECO:0000256" key="2">
    <source>
        <dbReference type="SAM" id="Phobius"/>
    </source>
</evidence>
<name>A0AA86MX48_9BACT</name>
<reference evidence="3" key="1">
    <citation type="submission" date="2022-10" db="EMBL/GenBank/DDBJ databases">
        <authorList>
            <person name="Koch H."/>
        </authorList>
    </citation>
    <scope>NUCLEOTIDE SEQUENCE</scope>
    <source>
        <strain evidence="3">DNF</strain>
    </source>
</reference>
<dbReference type="InterPro" id="IPR015943">
    <property type="entry name" value="WD40/YVTN_repeat-like_dom_sf"/>
</dbReference>
<dbReference type="KEGG" id="nti:DNFV4_00932"/>
<evidence type="ECO:0000256" key="1">
    <source>
        <dbReference type="SAM" id="MobiDB-lite"/>
    </source>
</evidence>
<keyword evidence="4" id="KW-1185">Reference proteome</keyword>
<dbReference type="Proteomes" id="UP001179121">
    <property type="component" value="Chromosome"/>
</dbReference>
<evidence type="ECO:0000313" key="4">
    <source>
        <dbReference type="Proteomes" id="UP001179121"/>
    </source>
</evidence>
<organism evidence="3 4">
    <name type="scientific">Nitrospira tepida</name>
    <dbReference type="NCBI Taxonomy" id="2973512"/>
    <lineage>
        <taxon>Bacteria</taxon>
        <taxon>Pseudomonadati</taxon>
        <taxon>Nitrospirota</taxon>
        <taxon>Nitrospiria</taxon>
        <taxon>Nitrospirales</taxon>
        <taxon>Nitrospiraceae</taxon>
        <taxon>Nitrospira</taxon>
    </lineage>
</organism>
<dbReference type="SUPFAM" id="SSF51004">
    <property type="entry name" value="C-terminal (heme d1) domain of cytochrome cd1-nitrite reductase"/>
    <property type="match status" value="2"/>
</dbReference>
<dbReference type="EMBL" id="OX365700">
    <property type="protein sequence ID" value="CAI4030504.1"/>
    <property type="molecule type" value="Genomic_DNA"/>
</dbReference>
<dbReference type="PANTHER" id="PTHR47197:SF3">
    <property type="entry name" value="DIHYDRO-HEME D1 DEHYDROGENASE"/>
    <property type="match status" value="1"/>
</dbReference>
<evidence type="ECO:0000313" key="3">
    <source>
        <dbReference type="EMBL" id="CAI4030504.1"/>
    </source>
</evidence>
<feature type="region of interest" description="Disordered" evidence="1">
    <location>
        <begin position="519"/>
        <end position="540"/>
    </location>
</feature>
<keyword evidence="2" id="KW-1133">Transmembrane helix</keyword>
<dbReference type="InterPro" id="IPR051200">
    <property type="entry name" value="Host-pathogen_enzymatic-act"/>
</dbReference>
<keyword evidence="2" id="KW-0812">Transmembrane</keyword>
<feature type="compositionally biased region" description="Basic and acidic residues" evidence="1">
    <location>
        <begin position="529"/>
        <end position="540"/>
    </location>
</feature>
<protein>
    <submittedName>
        <fullName evidence="3">Uncharacterized protein</fullName>
    </submittedName>
</protein>
<gene>
    <name evidence="3" type="ORF">DNFV4_00932</name>
</gene>
<sequence length="540" mass="55246">MRNRASDSVKSQDLHHGRRLASMALFVGLTAGLAAMTGCGGSDDPASTATSSGSAGLTTPLAFVNNRDDKTMSVIALNGANNPVITTMPASNFENNALGDMITSKEEWIFVNLGVGNKVATIDPLSGAVPIHEANLPTGERPVHIYADTTDKEVIWSMNDGNATTGVDNINCATSGGGSVTILHNSHLGPGGNPPHVEKTICLLGAGHKVAAFSQPTATTPGIPKRVFISSTTAGEIAVIDNEPASAQFRTLIHRIDLCTDAGEAAQTPPQPACDVNANQSNVLNTPNKSNPHGIRWSQAAGKVYSIQEGYKTIVEIDPVSYAMTRTLDLAGTPYTAFGITPDGRFLLLRGTDLATDSAHIIGRLAVVDVTAGSPLTIIPVAALTDVVPSTFKFAPDGKRLYMVAANTATGNGAQAAAQKKDRLFVFDPSGFPAAISPLAEVTLPAATGHSFDVVVKGAGAASDVVVSNGTVGTPGSVTIINASTNAAGASISVGLNPGAVMAYVNGAVSSGNVATAEAVRPSGGEAGLPERLDDHGMPE</sequence>
<keyword evidence="2" id="KW-0472">Membrane</keyword>